<gene>
    <name evidence="1" type="ORF">AVDCRST_MAG28-1487</name>
</gene>
<feature type="non-terminal residue" evidence="1">
    <location>
        <position position="1"/>
    </location>
</feature>
<dbReference type="EMBL" id="CADCVE010000001">
    <property type="protein sequence ID" value="CAA9431587.1"/>
    <property type="molecule type" value="Genomic_DNA"/>
</dbReference>
<protein>
    <submittedName>
        <fullName evidence="1">Uncharacterized protein</fullName>
    </submittedName>
</protein>
<proteinExistence type="predicted"/>
<dbReference type="AlphaFoldDB" id="A0A6J4Q2X5"/>
<organism evidence="1">
    <name type="scientific">uncultured Rubrobacteraceae bacterium</name>
    <dbReference type="NCBI Taxonomy" id="349277"/>
    <lineage>
        <taxon>Bacteria</taxon>
        <taxon>Bacillati</taxon>
        <taxon>Actinomycetota</taxon>
        <taxon>Rubrobacteria</taxon>
        <taxon>Rubrobacterales</taxon>
        <taxon>Rubrobacteraceae</taxon>
        <taxon>environmental samples</taxon>
    </lineage>
</organism>
<name>A0A6J4Q2X5_9ACTN</name>
<evidence type="ECO:0000313" key="1">
    <source>
        <dbReference type="EMBL" id="CAA9431587.1"/>
    </source>
</evidence>
<reference evidence="1" key="1">
    <citation type="submission" date="2020-02" db="EMBL/GenBank/DDBJ databases">
        <authorList>
            <person name="Meier V. D."/>
        </authorList>
    </citation>
    <scope>NUCLEOTIDE SEQUENCE</scope>
    <source>
        <strain evidence="1">AVDCRST_MAG28</strain>
    </source>
</reference>
<sequence length="68" mass="7898">KILTYFGPFPVFRVLWITIIKLRHQAEYAFGDAFLERHFCHPLLFVRGEDHTSLQGVDLAVAELANLR</sequence>
<accession>A0A6J4Q2X5</accession>